<dbReference type="InterPro" id="IPR040632">
    <property type="entry name" value="Sulfotransfer_4"/>
</dbReference>
<dbReference type="SUPFAM" id="SSF52540">
    <property type="entry name" value="P-loop containing nucleoside triphosphate hydrolases"/>
    <property type="match status" value="1"/>
</dbReference>
<proteinExistence type="predicted"/>
<comment type="caution">
    <text evidence="2">The sequence shown here is derived from an EMBL/GenBank/DDBJ whole genome shotgun (WGS) entry which is preliminary data.</text>
</comment>
<keyword evidence="1" id="KW-1133">Transmembrane helix</keyword>
<dbReference type="PANTHER" id="PTHR36978">
    <property type="entry name" value="P-LOOP CONTAINING NUCLEOTIDE TRIPHOSPHATE HYDROLASE"/>
    <property type="match status" value="1"/>
</dbReference>
<feature type="transmembrane region" description="Helical" evidence="1">
    <location>
        <begin position="269"/>
        <end position="293"/>
    </location>
</feature>
<evidence type="ECO:0000313" key="2">
    <source>
        <dbReference type="EMBL" id="KAK4503081.1"/>
    </source>
</evidence>
<dbReference type="PANTHER" id="PTHR36978:SF4">
    <property type="entry name" value="P-LOOP CONTAINING NUCLEOSIDE TRIPHOSPHATE HYDROLASE PROTEIN"/>
    <property type="match status" value="1"/>
</dbReference>
<dbReference type="Gene3D" id="3.40.50.300">
    <property type="entry name" value="P-loop containing nucleotide triphosphate hydrolases"/>
    <property type="match status" value="1"/>
</dbReference>
<evidence type="ECO:0008006" key="4">
    <source>
        <dbReference type="Google" id="ProtNLM"/>
    </source>
</evidence>
<protein>
    <recommendedName>
        <fullName evidence="4">NAD dependent epimerase/dehydratase</fullName>
    </recommendedName>
</protein>
<evidence type="ECO:0000313" key="3">
    <source>
        <dbReference type="Proteomes" id="UP001305779"/>
    </source>
</evidence>
<reference evidence="2 3" key="1">
    <citation type="journal article" date="2023" name="G3 (Bethesda)">
        <title>A chromosome-level genome assembly of Zasmidium syzygii isolated from banana leaves.</title>
        <authorList>
            <person name="van Westerhoven A.C."/>
            <person name="Mehrabi R."/>
            <person name="Talebi R."/>
            <person name="Steentjes M.B.F."/>
            <person name="Corcolon B."/>
            <person name="Chong P.A."/>
            <person name="Kema G.H.J."/>
            <person name="Seidl M.F."/>
        </authorList>
    </citation>
    <scope>NUCLEOTIDE SEQUENCE [LARGE SCALE GENOMIC DNA]</scope>
    <source>
        <strain evidence="2 3">P124</strain>
    </source>
</reference>
<dbReference type="InterPro" id="IPR027417">
    <property type="entry name" value="P-loop_NTPase"/>
</dbReference>
<organism evidence="2 3">
    <name type="scientific">Zasmidium cellare</name>
    <name type="common">Wine cellar mold</name>
    <name type="synonym">Racodium cellare</name>
    <dbReference type="NCBI Taxonomy" id="395010"/>
    <lineage>
        <taxon>Eukaryota</taxon>
        <taxon>Fungi</taxon>
        <taxon>Dikarya</taxon>
        <taxon>Ascomycota</taxon>
        <taxon>Pezizomycotina</taxon>
        <taxon>Dothideomycetes</taxon>
        <taxon>Dothideomycetidae</taxon>
        <taxon>Mycosphaerellales</taxon>
        <taxon>Mycosphaerellaceae</taxon>
        <taxon>Zasmidium</taxon>
    </lineage>
</organism>
<dbReference type="Pfam" id="PF17784">
    <property type="entry name" value="Sulfotransfer_4"/>
    <property type="match status" value="1"/>
</dbReference>
<name>A0ABR0EP89_ZASCE</name>
<sequence length="296" mass="32747">MAAAGRFVDKIPAPEKPTTVEVIVMGLSRTGTMSMSHALPKLGYKSYHMSAACMDAGKGSLIMWNEAIKAKYGPSPSSSQTSTTGLTPYGAPEFAKLLQGYTATSDTPTVLFVPELLAAYPDAKLILTRHPRGVDAWLKSIKNSYYRITSWWVFDWILIPWDKDFAAPYVPLLRRIMEIWCGNVPYSQAKDFEAMEPRLRKRYLAHNAECLALAKAQGRPVLEFEASMGWEPLCRFLGKEVPEGAYPHVNEGDYVVDLHKGIVWMRLKATFGTSVVVLGLGAVGAAVGAWWWVGRG</sequence>
<gene>
    <name evidence="2" type="ORF">PRZ48_006508</name>
</gene>
<dbReference type="Proteomes" id="UP001305779">
    <property type="component" value="Unassembled WGS sequence"/>
</dbReference>
<keyword evidence="3" id="KW-1185">Reference proteome</keyword>
<keyword evidence="1" id="KW-0812">Transmembrane</keyword>
<dbReference type="EMBL" id="JAXOVC010000004">
    <property type="protein sequence ID" value="KAK4503081.1"/>
    <property type="molecule type" value="Genomic_DNA"/>
</dbReference>
<evidence type="ECO:0000256" key="1">
    <source>
        <dbReference type="SAM" id="Phobius"/>
    </source>
</evidence>
<keyword evidence="1" id="KW-0472">Membrane</keyword>
<accession>A0ABR0EP89</accession>